<keyword evidence="5 8" id="KW-0067">ATP-binding</keyword>
<dbReference type="EMBL" id="CP002131">
    <property type="protein sequence ID" value="ADL07915.1"/>
    <property type="molecule type" value="Genomic_DNA"/>
</dbReference>
<keyword evidence="3 8" id="KW-0547">Nucleotide-binding</keyword>
<dbReference type="InterPro" id="IPR008243">
    <property type="entry name" value="Chorismate_mutase_AroH"/>
</dbReference>
<evidence type="ECO:0000256" key="8">
    <source>
        <dbReference type="HAMAP-Rule" id="MF_00238"/>
    </source>
</evidence>
<dbReference type="GO" id="GO:0036431">
    <property type="term" value="F:dCMP kinase activity"/>
    <property type="evidence" value="ECO:0007669"/>
    <property type="project" value="InterPro"/>
</dbReference>
<dbReference type="STRING" id="555079.Toce_1154"/>
<dbReference type="GO" id="GO:0005524">
    <property type="term" value="F:ATP binding"/>
    <property type="evidence" value="ECO:0007669"/>
    <property type="project" value="UniProtKB-UniRule"/>
</dbReference>
<evidence type="ECO:0000313" key="11">
    <source>
        <dbReference type="EMBL" id="ADL07915.1"/>
    </source>
</evidence>
<gene>
    <name evidence="8" type="primary">cmk</name>
    <name evidence="11" type="ordered locus">Toce_1154</name>
</gene>
<dbReference type="eggNOG" id="COG4401">
    <property type="taxonomic scope" value="Bacteria"/>
</dbReference>
<dbReference type="Pfam" id="PF02224">
    <property type="entry name" value="Cytidylate_kin"/>
    <property type="match status" value="1"/>
</dbReference>
<keyword evidence="8" id="KW-0963">Cytoplasm</keyword>
<evidence type="ECO:0000256" key="4">
    <source>
        <dbReference type="ARBA" id="ARBA00022777"/>
    </source>
</evidence>
<evidence type="ECO:0000256" key="3">
    <source>
        <dbReference type="ARBA" id="ARBA00022741"/>
    </source>
</evidence>
<dbReference type="NCBIfam" id="TIGR00017">
    <property type="entry name" value="cmk"/>
    <property type="match status" value="1"/>
</dbReference>
<dbReference type="InterPro" id="IPR035959">
    <property type="entry name" value="RutC-like_sf"/>
</dbReference>
<dbReference type="EC" id="2.7.4.25" evidence="8"/>
<keyword evidence="9" id="KW-0413">Isomerase</keyword>
<reference evidence="11 12" key="1">
    <citation type="journal article" date="2010" name="Stand. Genomic Sci.">
        <title>Complete genome sequence of Thermosediminibacter oceani type strain (JW/IW-1228P).</title>
        <authorList>
            <person name="Pitluck S."/>
            <person name="Yasawong M."/>
            <person name="Munk C."/>
            <person name="Nolan M."/>
            <person name="Lapidus A."/>
            <person name="Lucas S."/>
            <person name="Glavina Del Rio T."/>
            <person name="Tice H."/>
            <person name="Cheng J.F."/>
            <person name="Bruce D."/>
            <person name="Detter C."/>
            <person name="Tapia R."/>
            <person name="Han C."/>
            <person name="Goodwin L."/>
            <person name="Liolios K."/>
            <person name="Ivanova N."/>
            <person name="Mavromatis K."/>
            <person name="Mikhailova N."/>
            <person name="Pati A."/>
            <person name="Chen A."/>
            <person name="Palaniappan K."/>
            <person name="Land M."/>
            <person name="Hauser L."/>
            <person name="Chang Y.J."/>
            <person name="Jeffries C.D."/>
            <person name="Rohde M."/>
            <person name="Spring S."/>
            <person name="Sikorski J."/>
            <person name="Goker M."/>
            <person name="Woyke T."/>
            <person name="Bristow J."/>
            <person name="Eisen J.A."/>
            <person name="Markowitz V."/>
            <person name="Hugenholtz P."/>
            <person name="Kyrpides N.C."/>
            <person name="Klenk H.P."/>
        </authorList>
    </citation>
    <scope>NUCLEOTIDE SEQUENCE [LARGE SCALE GENOMIC DNA]</scope>
    <source>
        <strain evidence="12">ATCC BAA-1034 / DSM 16646 / JW/IW-1228P</strain>
    </source>
</reference>
<sequence length="347" mass="39044">MRHRMTEGDDYVKVRGVRGAITVEENTAAAVKDATRELLSRMMELNDVALEDICFILFSATQDIDAAYPASAAREMGLDLVPLLDVGQMSVRDGLRKCIRILLVYNTDKGLKDIKHVYLRGAKVLRPDLVYSVAIDGPAGAGKSTVARIIADRLNLTYVDTGAMYRAITLKALEKGALMTEEIINIAENCSIEIKKGRIYLDGRDVTEEIRKPSVDEKVSKVACIPQVRQRLVKLQREMAKDCGVVMDGRDIGTTVLPDAKYKFYLTADIKVRAKRRYDEMLKKGIKTDLKKVEEELAERDRQDRERECSPLKAAEDAIIIDTTDKTLDEVVDEILSHIKRREKNVL</sequence>
<feature type="domain" description="Cytidylate kinase" evidence="10">
    <location>
        <begin position="133"/>
        <end position="340"/>
    </location>
</feature>
<evidence type="ECO:0000256" key="9">
    <source>
        <dbReference type="PROSITE-ProRule" id="PRU00514"/>
    </source>
</evidence>
<dbReference type="InterPro" id="IPR003136">
    <property type="entry name" value="Cytidylate_kin"/>
</dbReference>
<dbReference type="HAMAP" id="MF_00238">
    <property type="entry name" value="Cytidyl_kinase_type1"/>
    <property type="match status" value="1"/>
</dbReference>
<accession>D9S3D8</accession>
<dbReference type="Proteomes" id="UP000000272">
    <property type="component" value="Chromosome"/>
</dbReference>
<keyword evidence="4 8" id="KW-0418">Kinase</keyword>
<dbReference type="GO" id="GO:0036430">
    <property type="term" value="F:CMP kinase activity"/>
    <property type="evidence" value="ECO:0007669"/>
    <property type="project" value="RHEA"/>
</dbReference>
<evidence type="ECO:0000256" key="5">
    <source>
        <dbReference type="ARBA" id="ARBA00022840"/>
    </source>
</evidence>
<feature type="binding site" evidence="8">
    <location>
        <begin position="137"/>
        <end position="145"/>
    </location>
    <ligand>
        <name>ATP</name>
        <dbReference type="ChEBI" id="CHEBI:30616"/>
    </ligand>
</feature>
<dbReference type="GO" id="GO:0046417">
    <property type="term" value="P:chorismate metabolic process"/>
    <property type="evidence" value="ECO:0007669"/>
    <property type="project" value="TreeGrafter"/>
</dbReference>
<dbReference type="InterPro" id="IPR011994">
    <property type="entry name" value="Cytidylate_kinase_dom"/>
</dbReference>
<dbReference type="GO" id="GO:0005737">
    <property type="term" value="C:cytoplasm"/>
    <property type="evidence" value="ECO:0007669"/>
    <property type="project" value="UniProtKB-SubCell"/>
</dbReference>
<dbReference type="eggNOG" id="COG0283">
    <property type="taxonomic scope" value="Bacteria"/>
</dbReference>
<proteinExistence type="inferred from homology"/>
<dbReference type="GO" id="GO:0009073">
    <property type="term" value="P:aromatic amino acid family biosynthetic process"/>
    <property type="evidence" value="ECO:0007669"/>
    <property type="project" value="UniProtKB-UniRule"/>
</dbReference>
<dbReference type="CDD" id="cd02185">
    <property type="entry name" value="AroH"/>
    <property type="match status" value="1"/>
</dbReference>
<evidence type="ECO:0000256" key="7">
    <source>
        <dbReference type="ARBA" id="ARBA00048478"/>
    </source>
</evidence>
<keyword evidence="9" id="KW-0057">Aromatic amino acid biosynthesis</keyword>
<dbReference type="KEGG" id="toc:Toce_1154"/>
<evidence type="ECO:0000259" key="10">
    <source>
        <dbReference type="Pfam" id="PF02224"/>
    </source>
</evidence>
<evidence type="ECO:0000313" key="12">
    <source>
        <dbReference type="Proteomes" id="UP000000272"/>
    </source>
</evidence>
<dbReference type="PANTHER" id="PTHR21164:SF0">
    <property type="entry name" value="CHORISMATE MUTASE AROH"/>
    <property type="match status" value="1"/>
</dbReference>
<dbReference type="GO" id="GO:0008652">
    <property type="term" value="P:amino acid biosynthetic process"/>
    <property type="evidence" value="ECO:0007669"/>
    <property type="project" value="UniProtKB-UniRule"/>
</dbReference>
<comment type="catalytic activity">
    <reaction evidence="6 8">
        <text>dCMP + ATP = dCDP + ADP</text>
        <dbReference type="Rhea" id="RHEA:25094"/>
        <dbReference type="ChEBI" id="CHEBI:30616"/>
        <dbReference type="ChEBI" id="CHEBI:57566"/>
        <dbReference type="ChEBI" id="CHEBI:58593"/>
        <dbReference type="ChEBI" id="CHEBI:456216"/>
        <dbReference type="EC" id="2.7.4.25"/>
    </reaction>
</comment>
<dbReference type="CDD" id="cd02020">
    <property type="entry name" value="CMPK"/>
    <property type="match status" value="1"/>
</dbReference>
<evidence type="ECO:0000256" key="1">
    <source>
        <dbReference type="ARBA" id="ARBA00009427"/>
    </source>
</evidence>
<dbReference type="InterPro" id="IPR027417">
    <property type="entry name" value="P-loop_NTPase"/>
</dbReference>
<comment type="catalytic activity">
    <reaction evidence="9">
        <text>chorismate = prephenate</text>
        <dbReference type="Rhea" id="RHEA:13897"/>
        <dbReference type="ChEBI" id="CHEBI:29748"/>
        <dbReference type="ChEBI" id="CHEBI:29934"/>
        <dbReference type="EC" id="5.4.99.5"/>
    </reaction>
</comment>
<comment type="similarity">
    <text evidence="1 8">Belongs to the cytidylate kinase family. Type 1 subfamily.</text>
</comment>
<dbReference type="PROSITE" id="PS51167">
    <property type="entry name" value="CHORISMATE_MUT_1"/>
    <property type="match status" value="1"/>
</dbReference>
<comment type="subcellular location">
    <subcellularLocation>
        <location evidence="8">Cytoplasm</location>
    </subcellularLocation>
</comment>
<dbReference type="GO" id="GO:0006220">
    <property type="term" value="P:pyrimidine nucleotide metabolic process"/>
    <property type="evidence" value="ECO:0007669"/>
    <property type="project" value="UniProtKB-UniRule"/>
</dbReference>
<keyword evidence="2 8" id="KW-0808">Transferase</keyword>
<dbReference type="PANTHER" id="PTHR21164">
    <property type="entry name" value="CHORISMATE MUTASE"/>
    <property type="match status" value="1"/>
</dbReference>
<keyword evidence="9" id="KW-0028">Amino-acid biosynthesis</keyword>
<dbReference type="Gene3D" id="3.40.50.300">
    <property type="entry name" value="P-loop containing nucleotide triphosphate hydrolases"/>
    <property type="match status" value="1"/>
</dbReference>
<dbReference type="NCBIfam" id="TIGR01796">
    <property type="entry name" value="CM_mono_aroH"/>
    <property type="match status" value="1"/>
</dbReference>
<evidence type="ECO:0000256" key="6">
    <source>
        <dbReference type="ARBA" id="ARBA00047615"/>
    </source>
</evidence>
<comment type="catalytic activity">
    <reaction evidence="7 8">
        <text>CMP + ATP = CDP + ADP</text>
        <dbReference type="Rhea" id="RHEA:11600"/>
        <dbReference type="ChEBI" id="CHEBI:30616"/>
        <dbReference type="ChEBI" id="CHEBI:58069"/>
        <dbReference type="ChEBI" id="CHEBI:60377"/>
        <dbReference type="ChEBI" id="CHEBI:456216"/>
        <dbReference type="EC" id="2.7.4.25"/>
    </reaction>
</comment>
<dbReference type="Pfam" id="PF07736">
    <property type="entry name" value="CM_1"/>
    <property type="match status" value="1"/>
</dbReference>
<dbReference type="SUPFAM" id="SSF52540">
    <property type="entry name" value="P-loop containing nucleoside triphosphate hydrolases"/>
    <property type="match status" value="1"/>
</dbReference>
<name>D9S3D8_THEOJ</name>
<dbReference type="AlphaFoldDB" id="D9S3D8"/>
<keyword evidence="12" id="KW-1185">Reference proteome</keyword>
<dbReference type="SUPFAM" id="SSF55298">
    <property type="entry name" value="YjgF-like"/>
    <property type="match status" value="1"/>
</dbReference>
<organism evidence="11 12">
    <name type="scientific">Thermosediminibacter oceani (strain ATCC BAA-1034 / DSM 16646 / JW/IW-1228P)</name>
    <dbReference type="NCBI Taxonomy" id="555079"/>
    <lineage>
        <taxon>Bacteria</taxon>
        <taxon>Bacillati</taxon>
        <taxon>Bacillota</taxon>
        <taxon>Clostridia</taxon>
        <taxon>Thermosediminibacterales</taxon>
        <taxon>Thermosediminibacteraceae</taxon>
        <taxon>Thermosediminibacter</taxon>
    </lineage>
</organism>
<dbReference type="Gene3D" id="3.30.1330.40">
    <property type="entry name" value="RutC-like"/>
    <property type="match status" value="1"/>
</dbReference>
<dbReference type="HOGENOM" id="CLU_799097_0_0_9"/>
<dbReference type="GO" id="GO:0004106">
    <property type="term" value="F:chorismate mutase activity"/>
    <property type="evidence" value="ECO:0007669"/>
    <property type="project" value="UniProtKB-UniRule"/>
</dbReference>
<protein>
    <recommendedName>
        <fullName evidence="8">Cytidylate kinase</fullName>
        <shortName evidence="8">CK</shortName>
        <ecNumber evidence="8">2.7.4.25</ecNumber>
    </recommendedName>
    <alternativeName>
        <fullName evidence="8">Cytidine monophosphate kinase</fullName>
        <shortName evidence="8">CMP kinase</shortName>
    </alternativeName>
</protein>
<evidence type="ECO:0000256" key="2">
    <source>
        <dbReference type="ARBA" id="ARBA00022679"/>
    </source>
</evidence>